<dbReference type="Gene3D" id="3.40.50.720">
    <property type="entry name" value="NAD(P)-binding Rossmann-like Domain"/>
    <property type="match status" value="1"/>
</dbReference>
<dbReference type="GO" id="GO:0008831">
    <property type="term" value="F:dTDP-4-dehydrorhamnose reductase activity"/>
    <property type="evidence" value="ECO:0007669"/>
    <property type="project" value="UniProtKB-EC"/>
</dbReference>
<sequence length="293" mass="32713">MEILITGAHGFVGTCLMKELEGAIAAPSIQGMNEKQIRQIVEESEADVIIHTAAISDVGICEKNPEESYYANVLLPVYLAKASDGKKLICFSSDQVYRGCESDGPYREDEAKPANIYGAHKLEMEQRVLDRQPDSVLLRAEWMYDYISPKGNYLLNVLNAKETFTFGRQYRGITYLREVCENLERIVKLPENGLQQSGKLSGEAVLAENQPGKQDVILQLPGGVYNFGSETTQSMYEITKEFLQITGSRQQVQEGSLVHNLWMDCSKAAQYGIVFSDVMGGLRRCLSDYGLLQ</sequence>
<evidence type="ECO:0000259" key="3">
    <source>
        <dbReference type="Pfam" id="PF04321"/>
    </source>
</evidence>
<dbReference type="InterPro" id="IPR036291">
    <property type="entry name" value="NAD(P)-bd_dom_sf"/>
</dbReference>
<dbReference type="PANTHER" id="PTHR10491">
    <property type="entry name" value="DTDP-4-DEHYDRORHAMNOSE REDUCTASE"/>
    <property type="match status" value="1"/>
</dbReference>
<proteinExistence type="inferred from homology"/>
<evidence type="ECO:0000313" key="5">
    <source>
        <dbReference type="Proteomes" id="UP000095395"/>
    </source>
</evidence>
<organism evidence="4 5">
    <name type="scientific">Roseburia inulinivorans</name>
    <dbReference type="NCBI Taxonomy" id="360807"/>
    <lineage>
        <taxon>Bacteria</taxon>
        <taxon>Bacillati</taxon>
        <taxon>Bacillota</taxon>
        <taxon>Clostridia</taxon>
        <taxon>Lachnospirales</taxon>
        <taxon>Lachnospiraceae</taxon>
        <taxon>Roseburia</taxon>
    </lineage>
</organism>
<name>A0A173WK22_9FIRM</name>
<comment type="similarity">
    <text evidence="1 2">Belongs to the dTDP-4-dehydrorhamnose reductase family.</text>
</comment>
<evidence type="ECO:0000256" key="2">
    <source>
        <dbReference type="RuleBase" id="RU364082"/>
    </source>
</evidence>
<reference evidence="4 5" key="1">
    <citation type="submission" date="2015-09" db="EMBL/GenBank/DDBJ databases">
        <authorList>
            <consortium name="Pathogen Informatics"/>
        </authorList>
    </citation>
    <scope>NUCLEOTIDE SEQUENCE [LARGE SCALE GENOMIC DNA]</scope>
    <source>
        <strain evidence="4 5">2789STDY5608835</strain>
    </source>
</reference>
<dbReference type="EMBL" id="CYYR01000001">
    <property type="protein sequence ID" value="CUN39734.1"/>
    <property type="molecule type" value="Genomic_DNA"/>
</dbReference>
<comment type="pathway">
    <text evidence="2">Carbohydrate biosynthesis; dTDP-L-rhamnose biosynthesis.</text>
</comment>
<dbReference type="SUPFAM" id="SSF51735">
    <property type="entry name" value="NAD(P)-binding Rossmann-fold domains"/>
    <property type="match status" value="1"/>
</dbReference>
<dbReference type="InterPro" id="IPR029903">
    <property type="entry name" value="RmlD-like-bd"/>
</dbReference>
<accession>A0A173WK22</accession>
<dbReference type="RefSeq" id="WP_055300925.1">
    <property type="nucleotide sequence ID" value="NZ_CYYR01000001.1"/>
</dbReference>
<comment type="function">
    <text evidence="2">Catalyzes the reduction of dTDP-6-deoxy-L-lyxo-4-hexulose to yield dTDP-L-rhamnose.</text>
</comment>
<dbReference type="InterPro" id="IPR005913">
    <property type="entry name" value="dTDP_dehydrorham_reduct"/>
</dbReference>
<feature type="domain" description="RmlD-like substrate binding" evidence="3">
    <location>
        <begin position="1"/>
        <end position="160"/>
    </location>
</feature>
<dbReference type="AlphaFoldDB" id="A0A173WK22"/>
<evidence type="ECO:0000256" key="1">
    <source>
        <dbReference type="ARBA" id="ARBA00010944"/>
    </source>
</evidence>
<keyword evidence="2 4" id="KW-0560">Oxidoreductase</keyword>
<dbReference type="GO" id="GO:0019305">
    <property type="term" value="P:dTDP-rhamnose biosynthetic process"/>
    <property type="evidence" value="ECO:0007669"/>
    <property type="project" value="UniProtKB-UniPathway"/>
</dbReference>
<dbReference type="PANTHER" id="PTHR10491:SF4">
    <property type="entry name" value="METHIONINE ADENOSYLTRANSFERASE 2 SUBUNIT BETA"/>
    <property type="match status" value="1"/>
</dbReference>
<protein>
    <recommendedName>
        <fullName evidence="2">dTDP-4-dehydrorhamnose reductase</fullName>
        <ecNumber evidence="2">1.1.1.133</ecNumber>
    </recommendedName>
</protein>
<dbReference type="Proteomes" id="UP000095395">
    <property type="component" value="Unassembled WGS sequence"/>
</dbReference>
<gene>
    <name evidence="4" type="primary">rmlD</name>
    <name evidence="4" type="ORF">ERS852392_00258</name>
</gene>
<dbReference type="EC" id="1.1.1.133" evidence="2"/>
<keyword evidence="2" id="KW-0521">NADP</keyword>
<dbReference type="UniPathway" id="UPA00124"/>
<evidence type="ECO:0000313" key="4">
    <source>
        <dbReference type="EMBL" id="CUN39734.1"/>
    </source>
</evidence>
<dbReference type="Pfam" id="PF04321">
    <property type="entry name" value="RmlD_sub_bind"/>
    <property type="match status" value="1"/>
</dbReference>